<dbReference type="InterPro" id="IPR036249">
    <property type="entry name" value="Thioredoxin-like_sf"/>
</dbReference>
<evidence type="ECO:0000313" key="6">
    <source>
        <dbReference type="EMBL" id="MFD2556763.1"/>
    </source>
</evidence>
<dbReference type="PROSITE" id="PS51352">
    <property type="entry name" value="THIOREDOXIN_2"/>
    <property type="match status" value="1"/>
</dbReference>
<proteinExistence type="predicted"/>
<dbReference type="SUPFAM" id="SSF52833">
    <property type="entry name" value="Thioredoxin-like"/>
    <property type="match status" value="1"/>
</dbReference>
<dbReference type="Proteomes" id="UP001597440">
    <property type="component" value="Unassembled WGS sequence"/>
</dbReference>
<dbReference type="PROSITE" id="PS00194">
    <property type="entry name" value="THIOREDOXIN_1"/>
    <property type="match status" value="1"/>
</dbReference>
<dbReference type="PANTHER" id="PTHR42852:SF6">
    <property type="entry name" value="THIOL:DISULFIDE INTERCHANGE PROTEIN DSBE"/>
    <property type="match status" value="1"/>
</dbReference>
<dbReference type="InterPro" id="IPR025380">
    <property type="entry name" value="DUF4369"/>
</dbReference>
<comment type="subcellular location">
    <subcellularLocation>
        <location evidence="1">Cell envelope</location>
    </subcellularLocation>
</comment>
<evidence type="ECO:0000256" key="1">
    <source>
        <dbReference type="ARBA" id="ARBA00004196"/>
    </source>
</evidence>
<evidence type="ECO:0000313" key="7">
    <source>
        <dbReference type="Proteomes" id="UP001597440"/>
    </source>
</evidence>
<dbReference type="PANTHER" id="PTHR42852">
    <property type="entry name" value="THIOL:DISULFIDE INTERCHANGE PROTEIN DSBE"/>
    <property type="match status" value="1"/>
</dbReference>
<organism evidence="6 7">
    <name type="scientific">Sphingobacterium tabacisoli</name>
    <dbReference type="NCBI Taxonomy" id="2044855"/>
    <lineage>
        <taxon>Bacteria</taxon>
        <taxon>Pseudomonadati</taxon>
        <taxon>Bacteroidota</taxon>
        <taxon>Sphingobacteriia</taxon>
        <taxon>Sphingobacteriales</taxon>
        <taxon>Sphingobacteriaceae</taxon>
        <taxon>Sphingobacterium</taxon>
    </lineage>
</organism>
<dbReference type="Pfam" id="PF14289">
    <property type="entry name" value="DUF4369"/>
    <property type="match status" value="1"/>
</dbReference>
<dbReference type="InterPro" id="IPR013766">
    <property type="entry name" value="Thioredoxin_domain"/>
</dbReference>
<feature type="domain" description="Thioredoxin" evidence="5">
    <location>
        <begin position="236"/>
        <end position="377"/>
    </location>
</feature>
<keyword evidence="3" id="KW-1015">Disulfide bond</keyword>
<evidence type="ECO:0000256" key="3">
    <source>
        <dbReference type="ARBA" id="ARBA00023157"/>
    </source>
</evidence>
<evidence type="ECO:0000256" key="2">
    <source>
        <dbReference type="ARBA" id="ARBA00022748"/>
    </source>
</evidence>
<dbReference type="CDD" id="cd02966">
    <property type="entry name" value="TlpA_like_family"/>
    <property type="match status" value="1"/>
</dbReference>
<dbReference type="EMBL" id="JBHULD010000025">
    <property type="protein sequence ID" value="MFD2556763.1"/>
    <property type="molecule type" value="Genomic_DNA"/>
</dbReference>
<dbReference type="RefSeq" id="WP_210354828.1">
    <property type="nucleotide sequence ID" value="NZ_JAEQMU010000002.1"/>
</dbReference>
<protein>
    <submittedName>
        <fullName evidence="6">Redoxin domain-containing protein</fullName>
    </submittedName>
</protein>
<name>A0ABW5L7N8_9SPHI</name>
<reference evidence="7" key="1">
    <citation type="journal article" date="2019" name="Int. J. Syst. Evol. Microbiol.">
        <title>The Global Catalogue of Microorganisms (GCM) 10K type strain sequencing project: providing services to taxonomists for standard genome sequencing and annotation.</title>
        <authorList>
            <consortium name="The Broad Institute Genomics Platform"/>
            <consortium name="The Broad Institute Genome Sequencing Center for Infectious Disease"/>
            <person name="Wu L."/>
            <person name="Ma J."/>
        </authorList>
    </citation>
    <scope>NUCLEOTIDE SEQUENCE [LARGE SCALE GENOMIC DNA]</scope>
    <source>
        <strain evidence="7">KCTC 52298</strain>
    </source>
</reference>
<comment type="caution">
    <text evidence="6">The sequence shown here is derived from an EMBL/GenBank/DDBJ whole genome shotgun (WGS) entry which is preliminary data.</text>
</comment>
<dbReference type="InterPro" id="IPR000866">
    <property type="entry name" value="AhpC/TSA"/>
</dbReference>
<dbReference type="InterPro" id="IPR017937">
    <property type="entry name" value="Thioredoxin_CS"/>
</dbReference>
<evidence type="ECO:0000259" key="5">
    <source>
        <dbReference type="PROSITE" id="PS51352"/>
    </source>
</evidence>
<sequence length="377" mass="42470">MKWTLLLASVLPFATFAQQDYTIEGQLGKLDKPAKAYLRYKVEGREVIDSVYLDKGKFSFKGSVPSPLEAAIRVAHDDKPVDPTKPVKWDLFPFFLEGQHIKISASDSIQNAVVSGSPLNDENKRVNDMLAPIYAQYEALNKEYASKSPADQQDMKYLQSLDDRAEAIKKQTEDTKLEYISKNPKSYMSLMALSSILGDGFDAVALEKVFLALDISSQNTELGRKVADRIAQVKKTQEGVEAPDFTQPDTEGNPVRLSDYRGKYVLIDFWASWCAPCRRENPNLVKSYAQFKDKGFEILGVSMDKATDKEKWLKAIKDDGLTWKQVGDLKGWENEAGVLYDVKAIPMNFLVDPSGKIIAKYLRGEELDHKLSEIFNK</sequence>
<keyword evidence="4" id="KW-0676">Redox-active center</keyword>
<dbReference type="Pfam" id="PF00578">
    <property type="entry name" value="AhpC-TSA"/>
    <property type="match status" value="1"/>
</dbReference>
<gene>
    <name evidence="6" type="ORF">ACFSQW_20410</name>
</gene>
<accession>A0ABW5L7N8</accession>
<dbReference type="Gene3D" id="3.40.30.10">
    <property type="entry name" value="Glutaredoxin"/>
    <property type="match status" value="1"/>
</dbReference>
<dbReference type="InterPro" id="IPR050553">
    <property type="entry name" value="Thioredoxin_ResA/DsbE_sf"/>
</dbReference>
<keyword evidence="2" id="KW-0201">Cytochrome c-type biogenesis</keyword>
<evidence type="ECO:0000256" key="4">
    <source>
        <dbReference type="ARBA" id="ARBA00023284"/>
    </source>
</evidence>
<keyword evidence="7" id="KW-1185">Reference proteome</keyword>